<dbReference type="GO" id="GO:0008932">
    <property type="term" value="F:lytic endotransglycosylase activity"/>
    <property type="evidence" value="ECO:0007669"/>
    <property type="project" value="TreeGrafter"/>
</dbReference>
<dbReference type="Pfam" id="PF00565">
    <property type="entry name" value="SNase"/>
    <property type="match status" value="1"/>
</dbReference>
<dbReference type="EMBL" id="AP017312">
    <property type="protein sequence ID" value="BAU27928.1"/>
    <property type="molecule type" value="Genomic_DNA"/>
</dbReference>
<dbReference type="GO" id="GO:1990599">
    <property type="term" value="F:3' overhang single-stranded DNA endodeoxyribonuclease activity"/>
    <property type="evidence" value="ECO:0007669"/>
    <property type="project" value="UniProtKB-EC"/>
</dbReference>
<dbReference type="SUPFAM" id="SSF50199">
    <property type="entry name" value="Staphylococcal nuclease"/>
    <property type="match status" value="1"/>
</dbReference>
<organism evidence="1 2">
    <name type="scientific">Aneurinibacillus soli</name>
    <dbReference type="NCBI Taxonomy" id="1500254"/>
    <lineage>
        <taxon>Bacteria</taxon>
        <taxon>Bacillati</taxon>
        <taxon>Bacillota</taxon>
        <taxon>Bacilli</taxon>
        <taxon>Bacillales</taxon>
        <taxon>Paenibacillaceae</taxon>
        <taxon>Aneurinibacillus group</taxon>
        <taxon>Aneurinibacillus</taxon>
    </lineage>
</organism>
<proteinExistence type="predicted"/>
<dbReference type="CDD" id="cd00118">
    <property type="entry name" value="LysM"/>
    <property type="match status" value="1"/>
</dbReference>
<dbReference type="InterPro" id="IPR018392">
    <property type="entry name" value="LysM"/>
</dbReference>
<dbReference type="RefSeq" id="WP_096465656.1">
    <property type="nucleotide sequence ID" value="NZ_AP017312.1"/>
</dbReference>
<dbReference type="SMART" id="SM00318">
    <property type="entry name" value="SNc"/>
    <property type="match status" value="1"/>
</dbReference>
<dbReference type="Pfam" id="PF01476">
    <property type="entry name" value="LysM"/>
    <property type="match status" value="1"/>
</dbReference>
<dbReference type="PANTHER" id="PTHR33734">
    <property type="entry name" value="LYSM DOMAIN-CONTAINING GPI-ANCHORED PROTEIN 2"/>
    <property type="match status" value="1"/>
</dbReference>
<gene>
    <name evidence="1" type="primary">nucH_1</name>
    <name evidence="1" type="ORF">CB4_02102</name>
</gene>
<dbReference type="InterPro" id="IPR035437">
    <property type="entry name" value="SNase_OB-fold_sf"/>
</dbReference>
<dbReference type="SMART" id="SM00257">
    <property type="entry name" value="LysM"/>
    <property type="match status" value="1"/>
</dbReference>
<dbReference type="PROSITE" id="PS51782">
    <property type="entry name" value="LYSM"/>
    <property type="match status" value="1"/>
</dbReference>
<dbReference type="PANTHER" id="PTHR33734:SF22">
    <property type="entry name" value="MEMBRANE-BOUND LYTIC MUREIN TRANSGLYCOSYLASE D"/>
    <property type="match status" value="1"/>
</dbReference>
<evidence type="ECO:0000313" key="2">
    <source>
        <dbReference type="Proteomes" id="UP000217696"/>
    </source>
</evidence>
<reference evidence="1 2" key="1">
    <citation type="submission" date="2015-12" db="EMBL/GenBank/DDBJ databases">
        <title>Genome sequence of Aneurinibacillus soli.</title>
        <authorList>
            <person name="Lee J.S."/>
            <person name="Lee K.C."/>
            <person name="Kim K.K."/>
            <person name="Lee B.W."/>
        </authorList>
    </citation>
    <scope>NUCLEOTIDE SEQUENCE [LARGE SCALE GENOMIC DNA]</scope>
    <source>
        <strain evidence="1 2">CB4</strain>
    </source>
</reference>
<dbReference type="GO" id="GO:0003676">
    <property type="term" value="F:nucleic acid binding"/>
    <property type="evidence" value="ECO:0007669"/>
    <property type="project" value="InterPro"/>
</dbReference>
<name>A0A0U4WGY4_9BACL</name>
<accession>A0A0U4WGY4</accession>
<keyword evidence="1" id="KW-0378">Hydrolase</keyword>
<sequence>MIIRKRVAATLLCTFLLSPLGTASDVLAATQVSAKTASTTATKQTAKVTALIDGDTMRVTINGKADVIQLIGVAATASTYTKKTVVGKTVTLEYDKVKRDKYGRLYAYVWLNKQLFNADIIRKGYAKLAQSGSNVKYASLLKAAVAPLTPPPPPPPPTPISQDTTDTPLKLTVKDGKLMVVMKQSNTKIHTVQSGDSLWKLGKQYGTTIEAICDANKITADTILKIGQSLIIPTSTSVYVPVETATE</sequence>
<dbReference type="SUPFAM" id="SSF54106">
    <property type="entry name" value="LysM domain"/>
    <property type="match status" value="1"/>
</dbReference>
<dbReference type="KEGG" id="asoc:CB4_02102"/>
<dbReference type="Proteomes" id="UP000217696">
    <property type="component" value="Chromosome"/>
</dbReference>
<dbReference type="InterPro" id="IPR016071">
    <property type="entry name" value="Staphylococal_nuclease_OB-fold"/>
</dbReference>
<dbReference type="InterPro" id="IPR036779">
    <property type="entry name" value="LysM_dom_sf"/>
</dbReference>
<evidence type="ECO:0000313" key="1">
    <source>
        <dbReference type="EMBL" id="BAU27928.1"/>
    </source>
</evidence>
<protein>
    <submittedName>
        <fullName evidence="1">Thermonuclease</fullName>
        <ecNumber evidence="1">3.1.31.1</ecNumber>
    </submittedName>
</protein>
<dbReference type="PROSITE" id="PS01284">
    <property type="entry name" value="TNASE_2"/>
    <property type="match status" value="1"/>
</dbReference>
<dbReference type="Gene3D" id="2.40.50.90">
    <property type="match status" value="1"/>
</dbReference>
<dbReference type="Gene3D" id="3.10.350.10">
    <property type="entry name" value="LysM domain"/>
    <property type="match status" value="1"/>
</dbReference>
<dbReference type="InterPro" id="IPR002071">
    <property type="entry name" value="Thermonucl_AS"/>
</dbReference>
<dbReference type="AlphaFoldDB" id="A0A0U4WGY4"/>
<keyword evidence="2" id="KW-1185">Reference proteome</keyword>
<dbReference type="OrthoDB" id="2033517at2"/>
<dbReference type="EC" id="3.1.31.1" evidence="1"/>